<evidence type="ECO:0000313" key="4">
    <source>
        <dbReference type="EMBL" id="QBD74681.1"/>
    </source>
</evidence>
<dbReference type="Proteomes" id="UP000290365">
    <property type="component" value="Chromosome"/>
</dbReference>
<reference evidence="4 5" key="1">
    <citation type="submission" date="2019-01" db="EMBL/GenBank/DDBJ databases">
        <title>Ktedonosporobacter rubrisoli SCAWS-G2.</title>
        <authorList>
            <person name="Huang Y."/>
            <person name="Yan B."/>
        </authorList>
    </citation>
    <scope>NUCLEOTIDE SEQUENCE [LARGE SCALE GENOMIC DNA]</scope>
    <source>
        <strain evidence="4 5">SCAWS-G2</strain>
    </source>
</reference>
<dbReference type="SUPFAM" id="SSF81923">
    <property type="entry name" value="Double Clp-N motif"/>
    <property type="match status" value="1"/>
</dbReference>
<dbReference type="InterPro" id="IPR036628">
    <property type="entry name" value="Clp_N_dom_sf"/>
</dbReference>
<dbReference type="EMBL" id="CP035758">
    <property type="protein sequence ID" value="QBD74681.1"/>
    <property type="molecule type" value="Genomic_DNA"/>
</dbReference>
<gene>
    <name evidence="4" type="ORF">EPA93_01215</name>
</gene>
<dbReference type="Pfam" id="PF12773">
    <property type="entry name" value="DZR"/>
    <property type="match status" value="1"/>
</dbReference>
<evidence type="ECO:0000259" key="3">
    <source>
        <dbReference type="PROSITE" id="PS51903"/>
    </source>
</evidence>
<dbReference type="Gene3D" id="1.10.1780.10">
    <property type="entry name" value="Clp, N-terminal domain"/>
    <property type="match status" value="1"/>
</dbReference>
<name>A0A4V0YY19_KTERU</name>
<evidence type="ECO:0000256" key="2">
    <source>
        <dbReference type="PROSITE-ProRule" id="PRU01251"/>
    </source>
</evidence>
<organism evidence="4 5">
    <name type="scientific">Ktedonosporobacter rubrisoli</name>
    <dbReference type="NCBI Taxonomy" id="2509675"/>
    <lineage>
        <taxon>Bacteria</taxon>
        <taxon>Bacillati</taxon>
        <taxon>Chloroflexota</taxon>
        <taxon>Ktedonobacteria</taxon>
        <taxon>Ktedonobacterales</taxon>
        <taxon>Ktedonosporobacteraceae</taxon>
        <taxon>Ktedonosporobacter</taxon>
    </lineage>
</organism>
<dbReference type="Pfam" id="PF00004">
    <property type="entry name" value="AAA"/>
    <property type="match status" value="1"/>
</dbReference>
<dbReference type="KEGG" id="kbs:EPA93_01215"/>
<dbReference type="GO" id="GO:0016887">
    <property type="term" value="F:ATP hydrolysis activity"/>
    <property type="evidence" value="ECO:0007669"/>
    <property type="project" value="InterPro"/>
</dbReference>
<dbReference type="SUPFAM" id="SSF52540">
    <property type="entry name" value="P-loop containing nucleoside triphosphate hydrolases"/>
    <property type="match status" value="1"/>
</dbReference>
<evidence type="ECO:0000313" key="5">
    <source>
        <dbReference type="Proteomes" id="UP000290365"/>
    </source>
</evidence>
<dbReference type="Gene3D" id="3.40.50.300">
    <property type="entry name" value="P-loop containing nucleotide triphosphate hydrolases"/>
    <property type="match status" value="1"/>
</dbReference>
<evidence type="ECO:0000256" key="1">
    <source>
        <dbReference type="ARBA" id="ARBA00022737"/>
    </source>
</evidence>
<dbReference type="InterPro" id="IPR027417">
    <property type="entry name" value="P-loop_NTPase"/>
</dbReference>
<dbReference type="Pfam" id="PF02861">
    <property type="entry name" value="Clp_N"/>
    <property type="match status" value="1"/>
</dbReference>
<keyword evidence="1 2" id="KW-0677">Repeat</keyword>
<dbReference type="InterPro" id="IPR003959">
    <property type="entry name" value="ATPase_AAA_core"/>
</dbReference>
<proteinExistence type="predicted"/>
<dbReference type="AlphaFoldDB" id="A0A4V0YY19"/>
<dbReference type="InterPro" id="IPR004176">
    <property type="entry name" value="Clp_R_N"/>
</dbReference>
<dbReference type="PROSITE" id="PS51903">
    <property type="entry name" value="CLP_R"/>
    <property type="match status" value="1"/>
</dbReference>
<dbReference type="InterPro" id="IPR025874">
    <property type="entry name" value="DZR"/>
</dbReference>
<accession>A0A4V0YY19</accession>
<sequence>MLQINSLSNIHELDWLAPSTRQVLQAAQQEALDLGYSQVDPEHLLLGLLMQEKSKIALLFSKRGVDGALLRRWLQPDSSDDERSSLVTDSPGLPFSVEAVECVRRAITFVQLYPQAGLPRHIEPEILALSVFYHPRIYKFFYLYSRSLIDVKNNLLKNLDIAVIRRLERHFLFYDHMAAEERAVLSFVNLEQGRHLRVLKFMEPPNPRLQKLLNMDLASRGLQELLSFLRDPEKIPHSNRTILLIEQNGNNLRKLMRVLASQAGVPLAVLFCSVLSEGWAERGGELQDARSFLQEQFLALKMLSAGVVFLEDIDVLVSMGEQIEEDERERFWSELMIELDRLQMCPGIMLVASTSQTESLPEVLFQQGRFEYQVMIDKLIRREQLQAFQEDSSQLLAMRAQPVLCYACQRPIHAGWRYCTYCGASFIRSCHACGAKSPDVPGAKFCASCGQAFESSS</sequence>
<keyword evidence="5" id="KW-1185">Reference proteome</keyword>
<dbReference type="GO" id="GO:0005524">
    <property type="term" value="F:ATP binding"/>
    <property type="evidence" value="ECO:0007669"/>
    <property type="project" value="InterPro"/>
</dbReference>
<dbReference type="RefSeq" id="WP_129885280.1">
    <property type="nucleotide sequence ID" value="NZ_CP035758.1"/>
</dbReference>
<feature type="domain" description="Clp R" evidence="3">
    <location>
        <begin position="1"/>
        <end position="85"/>
    </location>
</feature>
<protein>
    <submittedName>
        <fullName evidence="4">AAA family ATPase</fullName>
    </submittedName>
</protein>
<dbReference type="OrthoDB" id="144003at2"/>